<evidence type="ECO:0000259" key="1">
    <source>
        <dbReference type="Pfam" id="PF01261"/>
    </source>
</evidence>
<dbReference type="OrthoDB" id="9801426at2"/>
<dbReference type="PANTHER" id="PTHR12110:SF53">
    <property type="entry name" value="BLR5974 PROTEIN"/>
    <property type="match status" value="1"/>
</dbReference>
<keyword evidence="2" id="KW-0413">Isomerase</keyword>
<organism evidence="2 3">
    <name type="scientific">Tabrizicola piscis</name>
    <dbReference type="NCBI Taxonomy" id="2494374"/>
    <lineage>
        <taxon>Bacteria</taxon>
        <taxon>Pseudomonadati</taxon>
        <taxon>Pseudomonadota</taxon>
        <taxon>Alphaproteobacteria</taxon>
        <taxon>Rhodobacterales</taxon>
        <taxon>Paracoccaceae</taxon>
        <taxon>Tabrizicola</taxon>
    </lineage>
</organism>
<dbReference type="AlphaFoldDB" id="A0A3S8U908"/>
<keyword evidence="3" id="KW-1185">Reference proteome</keyword>
<gene>
    <name evidence="2" type="ORF">EI545_14970</name>
</gene>
<dbReference type="KEGG" id="taw:EI545_14970"/>
<dbReference type="GO" id="GO:0016853">
    <property type="term" value="F:isomerase activity"/>
    <property type="evidence" value="ECO:0007669"/>
    <property type="project" value="UniProtKB-KW"/>
</dbReference>
<evidence type="ECO:0000313" key="2">
    <source>
        <dbReference type="EMBL" id="AZL60019.1"/>
    </source>
</evidence>
<dbReference type="PANTHER" id="PTHR12110">
    <property type="entry name" value="HYDROXYPYRUVATE ISOMERASE"/>
    <property type="match status" value="1"/>
</dbReference>
<dbReference type="SUPFAM" id="SSF51658">
    <property type="entry name" value="Xylose isomerase-like"/>
    <property type="match status" value="1"/>
</dbReference>
<evidence type="ECO:0000313" key="3">
    <source>
        <dbReference type="Proteomes" id="UP000282002"/>
    </source>
</evidence>
<feature type="domain" description="Xylose isomerase-like TIM barrel" evidence="1">
    <location>
        <begin position="45"/>
        <end position="250"/>
    </location>
</feature>
<proteinExistence type="predicted"/>
<protein>
    <submittedName>
        <fullName evidence="2">Sugar phosphate isomerase/epimerase</fullName>
    </submittedName>
</protein>
<dbReference type="InterPro" id="IPR013022">
    <property type="entry name" value="Xyl_isomerase-like_TIM-brl"/>
</dbReference>
<dbReference type="Gene3D" id="3.20.20.150">
    <property type="entry name" value="Divalent-metal-dependent TIM barrel enzymes"/>
    <property type="match status" value="1"/>
</dbReference>
<dbReference type="Pfam" id="PF01261">
    <property type="entry name" value="AP_endonuc_2"/>
    <property type="match status" value="1"/>
</dbReference>
<dbReference type="InterPro" id="IPR036237">
    <property type="entry name" value="Xyl_isomerase-like_sf"/>
</dbReference>
<dbReference type="RefSeq" id="WP_125326214.1">
    <property type="nucleotide sequence ID" value="NZ_CP034328.1"/>
</dbReference>
<dbReference type="EMBL" id="CP034328">
    <property type="protein sequence ID" value="AZL60019.1"/>
    <property type="molecule type" value="Genomic_DNA"/>
</dbReference>
<sequence length="277" mass="30734">MKNTLSLFDRIGMDVGKSLPVEDAIRWAAANQVRFLDVQTDLAPNAMATMQDRAPGIRALSAELGVTLGLHTLSGVNIAEVSPFVSEASDAYLRSYIDLAVTTGAEWVIVHAGYHFTADYKSRRVAGLERLKRAVGYAEEQGVLLLLENTNREPDDAEVHYLCSSLEECQWYFSELASPNLGMAFTANHAHLYPEDVAGFVDGLDLRRCREVRLADCHGTVEEHLCPGEGSMDWPDMFRRIEAAGFTGHYMNQFGTLDDMLQGRDYLVEKAREVGVV</sequence>
<dbReference type="Proteomes" id="UP000282002">
    <property type="component" value="Chromosome"/>
</dbReference>
<reference evidence="2 3" key="1">
    <citation type="submission" date="2018-12" db="EMBL/GenBank/DDBJ databases">
        <title>Complete genome sequencing of Tabrizicola sp. K13M18.</title>
        <authorList>
            <person name="Bae J.-W."/>
        </authorList>
    </citation>
    <scope>NUCLEOTIDE SEQUENCE [LARGE SCALE GENOMIC DNA]</scope>
    <source>
        <strain evidence="2 3">K13M18</strain>
    </source>
</reference>
<dbReference type="InterPro" id="IPR050312">
    <property type="entry name" value="IolE/XylAMocC-like"/>
</dbReference>
<accession>A0A3S8U908</accession>
<name>A0A3S8U908_9RHOB</name>